<evidence type="ECO:0000256" key="1">
    <source>
        <dbReference type="SAM" id="MobiDB-lite"/>
    </source>
</evidence>
<evidence type="ECO:0000313" key="2">
    <source>
        <dbReference type="EMBL" id="CAE8733665.1"/>
    </source>
</evidence>
<sequence length="124" mass="14024">MPAARSQGGVSQFDDPSDVDILCAEFLSQVRLRTRDGYDEALRLSETILAIEPENRMVKEYQVVIRKFLKTMGERVAEAISADRDPNRTPSEVSTESERGESEEEEETFEDHVSEVASEPFSPR</sequence>
<evidence type="ECO:0000313" key="3">
    <source>
        <dbReference type="Proteomes" id="UP000626109"/>
    </source>
</evidence>
<gene>
    <name evidence="2" type="ORF">PGLA2088_LOCUS46933</name>
</gene>
<protein>
    <submittedName>
        <fullName evidence="2">Uncharacterized protein</fullName>
    </submittedName>
</protein>
<dbReference type="InterPro" id="IPR026703">
    <property type="entry name" value="ERICH2"/>
</dbReference>
<dbReference type="PANTHER" id="PTHR21520:SF2">
    <property type="entry name" value="GLUTAMATE-RICH PROTEIN 2"/>
    <property type="match status" value="1"/>
</dbReference>
<dbReference type="EMBL" id="CAJNNW010036370">
    <property type="protein sequence ID" value="CAE8733665.1"/>
    <property type="molecule type" value="Genomic_DNA"/>
</dbReference>
<organism evidence="2 3">
    <name type="scientific">Polarella glacialis</name>
    <name type="common">Dinoflagellate</name>
    <dbReference type="NCBI Taxonomy" id="89957"/>
    <lineage>
        <taxon>Eukaryota</taxon>
        <taxon>Sar</taxon>
        <taxon>Alveolata</taxon>
        <taxon>Dinophyceae</taxon>
        <taxon>Suessiales</taxon>
        <taxon>Suessiaceae</taxon>
        <taxon>Polarella</taxon>
    </lineage>
</organism>
<feature type="region of interest" description="Disordered" evidence="1">
    <location>
        <begin position="78"/>
        <end position="124"/>
    </location>
</feature>
<dbReference type="Proteomes" id="UP000626109">
    <property type="component" value="Unassembled WGS sequence"/>
</dbReference>
<name>A0A813LMR3_POLGL</name>
<accession>A0A813LMR3</accession>
<dbReference type="PANTHER" id="PTHR21520">
    <property type="entry name" value="GLUTAMATE-RICH PROTEIN 2"/>
    <property type="match status" value="1"/>
</dbReference>
<reference evidence="2" key="1">
    <citation type="submission" date="2021-02" db="EMBL/GenBank/DDBJ databases">
        <authorList>
            <person name="Dougan E. K."/>
            <person name="Rhodes N."/>
            <person name="Thang M."/>
            <person name="Chan C."/>
        </authorList>
    </citation>
    <scope>NUCLEOTIDE SEQUENCE</scope>
</reference>
<dbReference type="AlphaFoldDB" id="A0A813LMR3"/>
<feature type="compositionally biased region" description="Basic and acidic residues" evidence="1">
    <location>
        <begin position="78"/>
        <end position="87"/>
    </location>
</feature>
<comment type="caution">
    <text evidence="2">The sequence shown here is derived from an EMBL/GenBank/DDBJ whole genome shotgun (WGS) entry which is preliminary data.</text>
</comment>
<proteinExistence type="predicted"/>